<keyword evidence="3" id="KW-1185">Reference proteome</keyword>
<dbReference type="GeneID" id="95543342"/>
<evidence type="ECO:0000313" key="2">
    <source>
        <dbReference type="EMBL" id="PVE04744.1"/>
    </source>
</evidence>
<dbReference type="OrthoDB" id="833207at2"/>
<comment type="caution">
    <text evidence="2">The sequence shown here is derived from an EMBL/GenBank/DDBJ whole genome shotgun (WGS) entry which is preliminary data.</text>
</comment>
<gene>
    <name evidence="2" type="ORF">Y717_09715</name>
</gene>
<evidence type="ECO:0000256" key="1">
    <source>
        <dbReference type="SAM" id="MobiDB-lite"/>
    </source>
</evidence>
<dbReference type="Proteomes" id="UP000245992">
    <property type="component" value="Unassembled WGS sequence"/>
</dbReference>
<dbReference type="RefSeq" id="WP_078490553.1">
    <property type="nucleotide sequence ID" value="NZ_AZSP01000382.1"/>
</dbReference>
<reference evidence="2 3" key="1">
    <citation type="submission" date="2013-12" db="EMBL/GenBank/DDBJ databases">
        <title>Annotated genome of Streptomyces scopuliridis.</title>
        <authorList>
            <person name="Olson J.B."/>
        </authorList>
    </citation>
    <scope>NUCLEOTIDE SEQUENCE [LARGE SCALE GENOMIC DNA]</scope>
    <source>
        <strain evidence="2 3">RB72</strain>
    </source>
</reference>
<dbReference type="EMBL" id="AZSP01000382">
    <property type="protein sequence ID" value="PVE04744.1"/>
    <property type="molecule type" value="Genomic_DNA"/>
</dbReference>
<dbReference type="PANTHER" id="PTHR10668:SF105">
    <property type="entry name" value="DEHYDROGENASE-RELATED"/>
    <property type="match status" value="1"/>
</dbReference>
<dbReference type="AlphaFoldDB" id="A0A2T7SPJ0"/>
<dbReference type="STRING" id="1440053.GCA_000718095_01641"/>
<accession>A0A2T7SPJ0</accession>
<dbReference type="PRINTS" id="PR00411">
    <property type="entry name" value="PNDRDTASEI"/>
</dbReference>
<name>A0A2T7SPJ0_9ACTN</name>
<dbReference type="InterPro" id="IPR036188">
    <property type="entry name" value="FAD/NAD-bd_sf"/>
</dbReference>
<organism evidence="2 3">
    <name type="scientific">Streptomyces scopuliridis RB72</name>
    <dbReference type="NCBI Taxonomy" id="1440053"/>
    <lineage>
        <taxon>Bacteria</taxon>
        <taxon>Bacillati</taxon>
        <taxon>Actinomycetota</taxon>
        <taxon>Actinomycetes</taxon>
        <taxon>Kitasatosporales</taxon>
        <taxon>Streptomycetaceae</taxon>
        <taxon>Streptomyces</taxon>
    </lineage>
</organism>
<protein>
    <submittedName>
        <fullName evidence="2">Phytoene dehydrogenase</fullName>
    </submittedName>
</protein>
<dbReference type="Gene3D" id="3.50.50.60">
    <property type="entry name" value="FAD/NAD(P)-binding domain"/>
    <property type="match status" value="1"/>
</dbReference>
<feature type="region of interest" description="Disordered" evidence="1">
    <location>
        <begin position="477"/>
        <end position="506"/>
    </location>
</feature>
<proteinExistence type="predicted"/>
<dbReference type="PANTHER" id="PTHR10668">
    <property type="entry name" value="PHYTOENE DEHYDROGENASE"/>
    <property type="match status" value="1"/>
</dbReference>
<sequence length="506" mass="53293">MTADAVVVGTGPNGLAAAVTLARAGLTVELYEARDTIGGGLRTEPLFDDDVVHDICSAVHPMAAASRFFREFDLGARGVELLHPEISYAHPLDGGDAGLAYRDLDATCEHLGPDGRRWRRLMAPLLNHSEGIVDLILSGGRGLPRDLPAPLLLPTRALAHGTPLAAGRFAGERAKSLLAGVAAHSIGRMPTLASAGVALLLGHLAHGTGWPLPRGGSARIADALAADITAHGGTFHTGRPIGDLRELGDVKAVFLDTSPKGFTAIAGDRLPARYRRRLDAFRYGPGAAKADFLVSEPIPWANPEVGKAGTVHLAGTQAEMFRQETLTARGVATSEPFVLLVDPAATDPGRARPGKRPVWAYAHVPNGDDTDPLEMVRARIEQYAPGFTDTIVAQRGIPAAAYEAYNPNYVGGDIGGGAMTLKQSLLRPTPRLDPYRTPLPGVYLCSASTPPGPSVHGMSGYLAALSALRREFGIRERPELGAGRAAGPEDSAQALSMWPEPTSPRD</sequence>
<dbReference type="SUPFAM" id="SSF51905">
    <property type="entry name" value="FAD/NAD(P)-binding domain"/>
    <property type="match status" value="1"/>
</dbReference>
<dbReference type="Pfam" id="PF13450">
    <property type="entry name" value="NAD_binding_8"/>
    <property type="match status" value="1"/>
</dbReference>
<evidence type="ECO:0000313" key="3">
    <source>
        <dbReference type="Proteomes" id="UP000245992"/>
    </source>
</evidence>